<reference evidence="3" key="1">
    <citation type="submission" date="2025-08" db="UniProtKB">
        <authorList>
            <consortium name="RefSeq"/>
        </authorList>
    </citation>
    <scope>IDENTIFICATION</scope>
    <source>
        <tissue evidence="3">Whole body</tissue>
    </source>
</reference>
<name>A0A6J1RCS8_9HYME</name>
<organism evidence="2 3">
    <name type="scientific">Temnothorax curvispinosus</name>
    <dbReference type="NCBI Taxonomy" id="300111"/>
    <lineage>
        <taxon>Eukaryota</taxon>
        <taxon>Metazoa</taxon>
        <taxon>Ecdysozoa</taxon>
        <taxon>Arthropoda</taxon>
        <taxon>Hexapoda</taxon>
        <taxon>Insecta</taxon>
        <taxon>Pterygota</taxon>
        <taxon>Neoptera</taxon>
        <taxon>Endopterygota</taxon>
        <taxon>Hymenoptera</taxon>
        <taxon>Apocrita</taxon>
        <taxon>Aculeata</taxon>
        <taxon>Formicoidea</taxon>
        <taxon>Formicidae</taxon>
        <taxon>Myrmicinae</taxon>
        <taxon>Temnothorax</taxon>
    </lineage>
</organism>
<evidence type="ECO:0000256" key="1">
    <source>
        <dbReference type="SAM" id="MobiDB-lite"/>
    </source>
</evidence>
<evidence type="ECO:0000313" key="3">
    <source>
        <dbReference type="RefSeq" id="XP_024892068.1"/>
    </source>
</evidence>
<proteinExistence type="predicted"/>
<accession>A0A6J1RCS8</accession>
<sequence>MDEVMLVSMDLNISPIIPSPPLNDSLNEASTRASSNKPSSVLSIQPSDEARLNNYVYHILMTYLEGEFQISCFDFQEDKENRSELLEKKGGLYFSTSVIAKLLIFHEIRRTQSWR</sequence>
<dbReference type="GeneID" id="112467615"/>
<keyword evidence="2" id="KW-1185">Reference proteome</keyword>
<gene>
    <name evidence="3" type="primary">LOC112467615</name>
</gene>
<feature type="compositionally biased region" description="Low complexity" evidence="1">
    <location>
        <begin position="17"/>
        <end position="26"/>
    </location>
</feature>
<feature type="compositionally biased region" description="Polar residues" evidence="1">
    <location>
        <begin position="27"/>
        <end position="43"/>
    </location>
</feature>
<feature type="region of interest" description="Disordered" evidence="1">
    <location>
        <begin position="17"/>
        <end position="43"/>
    </location>
</feature>
<evidence type="ECO:0000313" key="2">
    <source>
        <dbReference type="Proteomes" id="UP000504618"/>
    </source>
</evidence>
<dbReference type="RefSeq" id="XP_024892068.1">
    <property type="nucleotide sequence ID" value="XM_025036300.1"/>
</dbReference>
<dbReference type="Proteomes" id="UP000504618">
    <property type="component" value="Unplaced"/>
</dbReference>
<protein>
    <submittedName>
        <fullName evidence="3">Uncharacterized protein LOC112467615</fullName>
    </submittedName>
</protein>
<dbReference type="AlphaFoldDB" id="A0A6J1RCS8"/>